<dbReference type="KEGG" id="vcn:VOLCADRAFT_35340"/>
<evidence type="ECO:0000256" key="2">
    <source>
        <dbReference type="ARBA" id="ARBA00022553"/>
    </source>
</evidence>
<evidence type="ECO:0000313" key="14">
    <source>
        <dbReference type="EMBL" id="EFJ45791.1"/>
    </source>
</evidence>
<evidence type="ECO:0000256" key="7">
    <source>
        <dbReference type="ARBA" id="ARBA00023242"/>
    </source>
</evidence>
<gene>
    <name evidence="14" type="ORF">VOLCADRAFT_35340</name>
</gene>
<dbReference type="GO" id="GO:0006284">
    <property type="term" value="P:base-excision repair"/>
    <property type="evidence" value="ECO:0007669"/>
    <property type="project" value="InterPro"/>
</dbReference>
<evidence type="ECO:0000313" key="15">
    <source>
        <dbReference type="Proteomes" id="UP000001058"/>
    </source>
</evidence>
<dbReference type="InterPro" id="IPR003265">
    <property type="entry name" value="HhH-GPD_domain"/>
</dbReference>
<dbReference type="FunFam" id="1.10.340.30:FF:000051">
    <property type="entry name" value="Methyl-CpG-binding domain protein 4"/>
    <property type="match status" value="1"/>
</dbReference>
<feature type="domain" description="HhH-GPD" evidence="13">
    <location>
        <begin position="24"/>
        <end position="107"/>
    </location>
</feature>
<sequence length="133" mass="15642">WIPPASPWGLIEEVLYDNPWRLLVACILLNKTTGRQVRQVLGPLWRSYPTPEAMAAADPRVVEDILRPLGLQVRRAERLVRFSEEFLSRQWTCPTQLYGVGRYAADAYLIFCKGRWREVQPADKDLRRYRDWL</sequence>
<dbReference type="Proteomes" id="UP000001058">
    <property type="component" value="Unassembled WGS sequence"/>
</dbReference>
<dbReference type="InterPro" id="IPR045138">
    <property type="entry name" value="MeCP2/MBD4"/>
</dbReference>
<dbReference type="SUPFAM" id="SSF48150">
    <property type="entry name" value="DNA-glycosylase"/>
    <property type="match status" value="1"/>
</dbReference>
<keyword evidence="5" id="KW-0238">DNA-binding</keyword>
<evidence type="ECO:0000259" key="13">
    <source>
        <dbReference type="Pfam" id="PF00730"/>
    </source>
</evidence>
<dbReference type="GO" id="GO:0005634">
    <property type="term" value="C:nucleus"/>
    <property type="evidence" value="ECO:0007669"/>
    <property type="project" value="UniProtKB-SubCell"/>
</dbReference>
<evidence type="ECO:0000256" key="12">
    <source>
        <dbReference type="ARBA" id="ARBA00083330"/>
    </source>
</evidence>
<reference evidence="14 15" key="1">
    <citation type="journal article" date="2010" name="Science">
        <title>Genomic analysis of organismal complexity in the multicellular green alga Volvox carteri.</title>
        <authorList>
            <person name="Prochnik S.E."/>
            <person name="Umen J."/>
            <person name="Nedelcu A.M."/>
            <person name="Hallmann A."/>
            <person name="Miller S.M."/>
            <person name="Nishii I."/>
            <person name="Ferris P."/>
            <person name="Kuo A."/>
            <person name="Mitros T."/>
            <person name="Fritz-Laylin L.K."/>
            <person name="Hellsten U."/>
            <person name="Chapman J."/>
            <person name="Simakov O."/>
            <person name="Rensing S.A."/>
            <person name="Terry A."/>
            <person name="Pangilinan J."/>
            <person name="Kapitonov V."/>
            <person name="Jurka J."/>
            <person name="Salamov A."/>
            <person name="Shapiro H."/>
            <person name="Schmutz J."/>
            <person name="Grimwood J."/>
            <person name="Lindquist E."/>
            <person name="Lucas S."/>
            <person name="Grigoriev I.V."/>
            <person name="Schmitt R."/>
            <person name="Kirk D."/>
            <person name="Rokhsar D.S."/>
        </authorList>
    </citation>
    <scope>NUCLEOTIDE SEQUENCE [LARGE SCALE GENOMIC DNA]</scope>
    <source>
        <strain evidence="15">f. Nagariensis / Eve</strain>
    </source>
</reference>
<evidence type="ECO:0000256" key="9">
    <source>
        <dbReference type="ARBA" id="ARBA00062707"/>
    </source>
</evidence>
<evidence type="ECO:0000256" key="10">
    <source>
        <dbReference type="ARBA" id="ARBA00069821"/>
    </source>
</evidence>
<dbReference type="Pfam" id="PF00730">
    <property type="entry name" value="HhH-GPD"/>
    <property type="match status" value="1"/>
</dbReference>
<evidence type="ECO:0000256" key="6">
    <source>
        <dbReference type="ARBA" id="ARBA00023204"/>
    </source>
</evidence>
<dbReference type="Gene3D" id="1.10.340.30">
    <property type="entry name" value="Hypothetical protein, domain 2"/>
    <property type="match status" value="1"/>
</dbReference>
<evidence type="ECO:0000256" key="1">
    <source>
        <dbReference type="ARBA" id="ARBA00004123"/>
    </source>
</evidence>
<feature type="non-terminal residue" evidence="14">
    <location>
        <position position="133"/>
    </location>
</feature>
<dbReference type="InParanoid" id="D8U3A4"/>
<dbReference type="InterPro" id="IPR011257">
    <property type="entry name" value="DNA_glycosylase"/>
</dbReference>
<evidence type="ECO:0000256" key="5">
    <source>
        <dbReference type="ARBA" id="ARBA00023125"/>
    </source>
</evidence>
<feature type="non-terminal residue" evidence="14">
    <location>
        <position position="1"/>
    </location>
</feature>
<organism evidence="15">
    <name type="scientific">Volvox carteri f. nagariensis</name>
    <dbReference type="NCBI Taxonomy" id="3068"/>
    <lineage>
        <taxon>Eukaryota</taxon>
        <taxon>Viridiplantae</taxon>
        <taxon>Chlorophyta</taxon>
        <taxon>core chlorophytes</taxon>
        <taxon>Chlorophyceae</taxon>
        <taxon>CS clade</taxon>
        <taxon>Chlamydomonadales</taxon>
        <taxon>Volvocaceae</taxon>
        <taxon>Volvox</taxon>
    </lineage>
</organism>
<dbReference type="RefSeq" id="XP_002953192.1">
    <property type="nucleotide sequence ID" value="XM_002953146.1"/>
</dbReference>
<keyword evidence="3" id="KW-0227">DNA damage</keyword>
<dbReference type="EMBL" id="GL378355">
    <property type="protein sequence ID" value="EFJ45791.1"/>
    <property type="molecule type" value="Genomic_DNA"/>
</dbReference>
<evidence type="ECO:0000256" key="4">
    <source>
        <dbReference type="ARBA" id="ARBA00022801"/>
    </source>
</evidence>
<dbReference type="GO" id="GO:0016787">
    <property type="term" value="F:hydrolase activity"/>
    <property type="evidence" value="ECO:0007669"/>
    <property type="project" value="UniProtKB-KW"/>
</dbReference>
<accession>D8U3A4</accession>
<name>D8U3A4_VOLCA</name>
<dbReference type="OrthoDB" id="10265068at2759"/>
<keyword evidence="15" id="KW-1185">Reference proteome</keyword>
<keyword evidence="2" id="KW-0597">Phosphoprotein</keyword>
<comment type="subunit">
    <text evidence="9">Interacts with MLH1.</text>
</comment>
<dbReference type="PANTHER" id="PTHR15074:SF0">
    <property type="entry name" value="METHYL-CPG-BINDING DOMAIN PROTEIN 4-LIKE PROTEIN"/>
    <property type="match status" value="1"/>
</dbReference>
<proteinExistence type="predicted"/>
<dbReference type="eggNOG" id="KOG4161">
    <property type="taxonomic scope" value="Eukaryota"/>
</dbReference>
<protein>
    <recommendedName>
        <fullName evidence="10">Methyl-CpG-binding domain protein 4</fullName>
    </recommendedName>
    <alternativeName>
        <fullName evidence="11">Methyl-CpG-binding protein MBD4</fullName>
    </alternativeName>
    <alternativeName>
        <fullName evidence="12">Mismatch-specific DNA N-glycosylase</fullName>
    </alternativeName>
</protein>
<keyword evidence="4" id="KW-0378">Hydrolase</keyword>
<comment type="function">
    <text evidence="8">Mismatch-specific DNA N-glycosylase involved in DNA repair. Has thymine glycosylase activity and is specific for G:T mismatches within methylated and unmethylated CpG sites. Can also remove uracil or 5-fluorouracil in G:U mismatches. Has no lyase activity. Was first identified as methyl-CpG-binding protein.</text>
</comment>
<dbReference type="STRING" id="3068.D8U3A4"/>
<dbReference type="AlphaFoldDB" id="D8U3A4"/>
<evidence type="ECO:0000256" key="3">
    <source>
        <dbReference type="ARBA" id="ARBA00022763"/>
    </source>
</evidence>
<keyword evidence="7" id="KW-0539">Nucleus</keyword>
<dbReference type="GeneID" id="9622127"/>
<evidence type="ECO:0000256" key="8">
    <source>
        <dbReference type="ARBA" id="ARBA00055831"/>
    </source>
</evidence>
<dbReference type="PANTHER" id="PTHR15074">
    <property type="entry name" value="METHYL-CPG-BINDING PROTEIN"/>
    <property type="match status" value="1"/>
</dbReference>
<keyword evidence="6" id="KW-0234">DNA repair</keyword>
<comment type="subcellular location">
    <subcellularLocation>
        <location evidence="1">Nucleus</location>
    </subcellularLocation>
</comment>
<dbReference type="GO" id="GO:0003677">
    <property type="term" value="F:DNA binding"/>
    <property type="evidence" value="ECO:0007669"/>
    <property type="project" value="UniProtKB-KW"/>
</dbReference>
<evidence type="ECO:0000256" key="11">
    <source>
        <dbReference type="ARBA" id="ARBA00076709"/>
    </source>
</evidence>